<dbReference type="HOGENOM" id="CLU_1053869_0_0_1"/>
<dbReference type="EMBL" id="KE504345">
    <property type="protein sequence ID" value="EPS92804.1"/>
    <property type="molecule type" value="Genomic_DNA"/>
</dbReference>
<proteinExistence type="predicted"/>
<feature type="region of interest" description="Disordered" evidence="1">
    <location>
        <begin position="1"/>
        <end position="51"/>
    </location>
</feature>
<gene>
    <name evidence="2" type="ORF">FOMPIDRAFT_94731</name>
</gene>
<evidence type="ECO:0000313" key="2">
    <source>
        <dbReference type="EMBL" id="EPS92804.1"/>
    </source>
</evidence>
<sequence>MTELSNKVRPVRRLGDSMTGCEHGSLRGPGAQGSRDMQDAGTYNDARDIRRGDGIGGDSPWCGDARVAIQGFVPLLLSSLPAQDDSDTGDAIGVTALVLVAWCGRDCREYACPSRYSLLQEPDLIDEARDGTISTFALTLLAGKRPASVGFVFWAAVAPESPSVLPGSPCGIVLRTRIAPQPPCIGTHSCHGTNQQPKMVDKVRDDSASQVEVSYRIGYVGTPKGLPPRWCTTLATCGSKPVARPGRHLAVGNEGCCMPAGRRY</sequence>
<evidence type="ECO:0000256" key="1">
    <source>
        <dbReference type="SAM" id="MobiDB-lite"/>
    </source>
</evidence>
<dbReference type="InParanoid" id="S8F1C0"/>
<keyword evidence="3" id="KW-1185">Reference proteome</keyword>
<protein>
    <submittedName>
        <fullName evidence="2">Uncharacterized protein</fullName>
    </submittedName>
</protein>
<name>S8F1C0_FOMSC</name>
<evidence type="ECO:0000313" key="3">
    <source>
        <dbReference type="Proteomes" id="UP000015241"/>
    </source>
</evidence>
<dbReference type="Proteomes" id="UP000015241">
    <property type="component" value="Unassembled WGS sequence"/>
</dbReference>
<organism evidence="2 3">
    <name type="scientific">Fomitopsis schrenkii</name>
    <name type="common">Brown rot fungus</name>
    <dbReference type="NCBI Taxonomy" id="2126942"/>
    <lineage>
        <taxon>Eukaryota</taxon>
        <taxon>Fungi</taxon>
        <taxon>Dikarya</taxon>
        <taxon>Basidiomycota</taxon>
        <taxon>Agaricomycotina</taxon>
        <taxon>Agaricomycetes</taxon>
        <taxon>Polyporales</taxon>
        <taxon>Fomitopsis</taxon>
    </lineage>
</organism>
<dbReference type="AlphaFoldDB" id="S8F1C0"/>
<reference evidence="2 3" key="1">
    <citation type="journal article" date="2012" name="Science">
        <title>The Paleozoic origin of enzymatic lignin decomposition reconstructed from 31 fungal genomes.</title>
        <authorList>
            <person name="Floudas D."/>
            <person name="Binder M."/>
            <person name="Riley R."/>
            <person name="Barry K."/>
            <person name="Blanchette R.A."/>
            <person name="Henrissat B."/>
            <person name="Martinez A.T."/>
            <person name="Otillar R."/>
            <person name="Spatafora J.W."/>
            <person name="Yadav J.S."/>
            <person name="Aerts A."/>
            <person name="Benoit I."/>
            <person name="Boyd A."/>
            <person name="Carlson A."/>
            <person name="Copeland A."/>
            <person name="Coutinho P.M."/>
            <person name="de Vries R.P."/>
            <person name="Ferreira P."/>
            <person name="Findley K."/>
            <person name="Foster B."/>
            <person name="Gaskell J."/>
            <person name="Glotzer D."/>
            <person name="Gorecki P."/>
            <person name="Heitman J."/>
            <person name="Hesse C."/>
            <person name="Hori C."/>
            <person name="Igarashi K."/>
            <person name="Jurgens J.A."/>
            <person name="Kallen N."/>
            <person name="Kersten P."/>
            <person name="Kohler A."/>
            <person name="Kuees U."/>
            <person name="Kumar T.K.A."/>
            <person name="Kuo A."/>
            <person name="LaButti K."/>
            <person name="Larrondo L.F."/>
            <person name="Lindquist E."/>
            <person name="Ling A."/>
            <person name="Lombard V."/>
            <person name="Lucas S."/>
            <person name="Lundell T."/>
            <person name="Martin R."/>
            <person name="McLaughlin D.J."/>
            <person name="Morgenstern I."/>
            <person name="Morin E."/>
            <person name="Murat C."/>
            <person name="Nagy L.G."/>
            <person name="Nolan M."/>
            <person name="Ohm R.A."/>
            <person name="Patyshakuliyeva A."/>
            <person name="Rokas A."/>
            <person name="Ruiz-Duenas F.J."/>
            <person name="Sabat G."/>
            <person name="Salamov A."/>
            <person name="Samejima M."/>
            <person name="Schmutz J."/>
            <person name="Slot J.C."/>
            <person name="St John F."/>
            <person name="Stenlid J."/>
            <person name="Sun H."/>
            <person name="Sun S."/>
            <person name="Syed K."/>
            <person name="Tsang A."/>
            <person name="Wiebenga A."/>
            <person name="Young D."/>
            <person name="Pisabarro A."/>
            <person name="Eastwood D.C."/>
            <person name="Martin F."/>
            <person name="Cullen D."/>
            <person name="Grigoriev I.V."/>
            <person name="Hibbett D.S."/>
        </authorList>
    </citation>
    <scope>NUCLEOTIDE SEQUENCE</scope>
    <source>
        <strain evidence="3">FP-58527</strain>
    </source>
</reference>
<accession>S8F1C0</accession>